<gene>
    <name evidence="1" type="ORF">H9848_05595</name>
</gene>
<accession>A0A9D1XQT2</accession>
<dbReference type="EMBL" id="DXEN01000038">
    <property type="protein sequence ID" value="HIX86062.1"/>
    <property type="molecule type" value="Genomic_DNA"/>
</dbReference>
<dbReference type="Proteomes" id="UP000823847">
    <property type="component" value="Unassembled WGS sequence"/>
</dbReference>
<reference evidence="1" key="1">
    <citation type="journal article" date="2021" name="PeerJ">
        <title>Extensive microbial diversity within the chicken gut microbiome revealed by metagenomics and culture.</title>
        <authorList>
            <person name="Gilroy R."/>
            <person name="Ravi A."/>
            <person name="Getino M."/>
            <person name="Pursley I."/>
            <person name="Horton D.L."/>
            <person name="Alikhan N.F."/>
            <person name="Baker D."/>
            <person name="Gharbi K."/>
            <person name="Hall N."/>
            <person name="Watson M."/>
            <person name="Adriaenssens E.M."/>
            <person name="Foster-Nyarko E."/>
            <person name="Jarju S."/>
            <person name="Secka A."/>
            <person name="Antonio M."/>
            <person name="Oren A."/>
            <person name="Chaudhuri R.R."/>
            <person name="La Ragione R."/>
            <person name="Hildebrand F."/>
            <person name="Pallen M.J."/>
        </authorList>
    </citation>
    <scope>NUCLEOTIDE SEQUENCE</scope>
    <source>
        <strain evidence="1">ChiHecec2B26-12326</strain>
    </source>
</reference>
<evidence type="ECO:0000313" key="2">
    <source>
        <dbReference type="Proteomes" id="UP000823847"/>
    </source>
</evidence>
<reference evidence="1" key="2">
    <citation type="submission" date="2021-04" db="EMBL/GenBank/DDBJ databases">
        <authorList>
            <person name="Gilroy R."/>
        </authorList>
    </citation>
    <scope>NUCLEOTIDE SEQUENCE</scope>
    <source>
        <strain evidence="1">ChiHecec2B26-12326</strain>
    </source>
</reference>
<proteinExistence type="predicted"/>
<evidence type="ECO:0000313" key="1">
    <source>
        <dbReference type="EMBL" id="HIX86062.1"/>
    </source>
</evidence>
<protein>
    <submittedName>
        <fullName evidence="1">Uncharacterized protein</fullName>
    </submittedName>
</protein>
<dbReference type="AlphaFoldDB" id="A0A9D1XQT2"/>
<name>A0A9D1XQT2_9BACT</name>
<comment type="caution">
    <text evidence="1">The sequence shown here is derived from an EMBL/GenBank/DDBJ whole genome shotgun (WGS) entry which is preliminary data.</text>
</comment>
<organism evidence="1 2">
    <name type="scientific">Candidatus Parabacteroides intestinigallinarum</name>
    <dbReference type="NCBI Taxonomy" id="2838722"/>
    <lineage>
        <taxon>Bacteria</taxon>
        <taxon>Pseudomonadati</taxon>
        <taxon>Bacteroidota</taxon>
        <taxon>Bacteroidia</taxon>
        <taxon>Bacteroidales</taxon>
        <taxon>Tannerellaceae</taxon>
        <taxon>Parabacteroides</taxon>
    </lineage>
</organism>
<sequence>MIEQLRKLAFDMADKLHISELQDWTSASASFLRNGNVSMLKQLCTNSLSPILKETEGKDPQAKVLNGYMNALEKVVDDLNTCRGVSILQGKNMNSFNKYSSQLKEVMITPMKPLIEQIKSSFENFRPSEDIMNGYFAAKWCLDHQLYQQSLTILHENIVSHICESEKLDIAEEEDREIINKGFSVINKRLENKKDKWKCTEEQKMRIEKLLNNEWLNALASTFLVTTTLRNDYNHAGMRENPMSRSRLIANLKERLDIIFQKLKEKGLCS</sequence>